<evidence type="ECO:0000256" key="1">
    <source>
        <dbReference type="SAM" id="Phobius"/>
    </source>
</evidence>
<comment type="caution">
    <text evidence="2">The sequence shown here is derived from an EMBL/GenBank/DDBJ whole genome shotgun (WGS) entry which is preliminary data.</text>
</comment>
<keyword evidence="1" id="KW-0472">Membrane</keyword>
<sequence>MTTRGAARPGSRGERGQGTLEYVGMIALAALLVLAIVAAFGKGTSLADVVSGALGKITGI</sequence>
<evidence type="ECO:0000313" key="2">
    <source>
        <dbReference type="EMBL" id="GGB47423.1"/>
    </source>
</evidence>
<evidence type="ECO:0000313" key="3">
    <source>
        <dbReference type="Proteomes" id="UP000636793"/>
    </source>
</evidence>
<keyword evidence="1" id="KW-0812">Transmembrane</keyword>
<reference evidence="2" key="1">
    <citation type="journal article" date="2014" name="Int. J. Syst. Evol. Microbiol.">
        <title>Complete genome sequence of Corynebacterium casei LMG S-19264T (=DSM 44701T), isolated from a smear-ripened cheese.</title>
        <authorList>
            <consortium name="US DOE Joint Genome Institute (JGI-PGF)"/>
            <person name="Walter F."/>
            <person name="Albersmeier A."/>
            <person name="Kalinowski J."/>
            <person name="Ruckert C."/>
        </authorList>
    </citation>
    <scope>NUCLEOTIDE SEQUENCE</scope>
    <source>
        <strain evidence="2">CGMCC 1.15085</strain>
    </source>
</reference>
<dbReference type="AlphaFoldDB" id="A0A916TIS8"/>
<name>A0A916TIS8_9MICO</name>
<accession>A0A916TIS8</accession>
<reference evidence="2" key="2">
    <citation type="submission" date="2020-09" db="EMBL/GenBank/DDBJ databases">
        <authorList>
            <person name="Sun Q."/>
            <person name="Zhou Y."/>
        </authorList>
    </citation>
    <scope>NUCLEOTIDE SEQUENCE</scope>
    <source>
        <strain evidence="2">CGMCC 1.15085</strain>
    </source>
</reference>
<feature type="transmembrane region" description="Helical" evidence="1">
    <location>
        <begin position="20"/>
        <end position="41"/>
    </location>
</feature>
<dbReference type="EMBL" id="BMHI01000008">
    <property type="protein sequence ID" value="GGB47423.1"/>
    <property type="molecule type" value="Genomic_DNA"/>
</dbReference>
<dbReference type="RefSeq" id="WP_188839150.1">
    <property type="nucleotide sequence ID" value="NZ_BMHI01000008.1"/>
</dbReference>
<protein>
    <submittedName>
        <fullName evidence="2">Uncharacterized protein</fullName>
    </submittedName>
</protein>
<gene>
    <name evidence="2" type="ORF">GCM10011492_43240</name>
</gene>
<proteinExistence type="predicted"/>
<keyword evidence="3" id="KW-1185">Reference proteome</keyword>
<keyword evidence="1" id="KW-1133">Transmembrane helix</keyword>
<dbReference type="Proteomes" id="UP000636793">
    <property type="component" value="Unassembled WGS sequence"/>
</dbReference>
<organism evidence="2 3">
    <name type="scientific">Flexivirga endophytica</name>
    <dbReference type="NCBI Taxonomy" id="1849103"/>
    <lineage>
        <taxon>Bacteria</taxon>
        <taxon>Bacillati</taxon>
        <taxon>Actinomycetota</taxon>
        <taxon>Actinomycetes</taxon>
        <taxon>Micrococcales</taxon>
        <taxon>Dermacoccaceae</taxon>
        <taxon>Flexivirga</taxon>
    </lineage>
</organism>